<reference evidence="2" key="2">
    <citation type="submission" date="2020-06" db="EMBL/GenBank/DDBJ databases">
        <title>Helianthus annuus Genome sequencing and assembly Release 2.</title>
        <authorList>
            <person name="Gouzy J."/>
            <person name="Langlade N."/>
            <person name="Munos S."/>
        </authorList>
    </citation>
    <scope>NUCLEOTIDE SEQUENCE</scope>
    <source>
        <tissue evidence="2">Leaves</tissue>
    </source>
</reference>
<keyword evidence="3" id="KW-1185">Reference proteome</keyword>
<organism evidence="2 3">
    <name type="scientific">Helianthus annuus</name>
    <name type="common">Common sunflower</name>
    <dbReference type="NCBI Taxonomy" id="4232"/>
    <lineage>
        <taxon>Eukaryota</taxon>
        <taxon>Viridiplantae</taxon>
        <taxon>Streptophyta</taxon>
        <taxon>Embryophyta</taxon>
        <taxon>Tracheophyta</taxon>
        <taxon>Spermatophyta</taxon>
        <taxon>Magnoliopsida</taxon>
        <taxon>eudicotyledons</taxon>
        <taxon>Gunneridae</taxon>
        <taxon>Pentapetalae</taxon>
        <taxon>asterids</taxon>
        <taxon>campanulids</taxon>
        <taxon>Asterales</taxon>
        <taxon>Asteraceae</taxon>
        <taxon>Asteroideae</taxon>
        <taxon>Heliantheae alliance</taxon>
        <taxon>Heliantheae</taxon>
        <taxon>Helianthus</taxon>
    </lineage>
</organism>
<dbReference type="EMBL" id="MNCJ02000331">
    <property type="protein sequence ID" value="KAF5760788.1"/>
    <property type="molecule type" value="Genomic_DNA"/>
</dbReference>
<dbReference type="Gramene" id="mRNA:HanXRQr2_Chr16g0757521">
    <property type="protein sequence ID" value="mRNA:HanXRQr2_Chr16g0757521"/>
    <property type="gene ID" value="HanXRQr2_Chr16g0757521"/>
</dbReference>
<comment type="caution">
    <text evidence="2">The sequence shown here is derived from an EMBL/GenBank/DDBJ whole genome shotgun (WGS) entry which is preliminary data.</text>
</comment>
<feature type="region of interest" description="Disordered" evidence="1">
    <location>
        <begin position="80"/>
        <end position="100"/>
    </location>
</feature>
<name>A0A9K3DU00_HELAN</name>
<proteinExistence type="predicted"/>
<accession>A0A9K3DU00</accession>
<evidence type="ECO:0000256" key="1">
    <source>
        <dbReference type="SAM" id="MobiDB-lite"/>
    </source>
</evidence>
<dbReference type="AlphaFoldDB" id="A0A9K3DU00"/>
<reference evidence="2" key="1">
    <citation type="journal article" date="2017" name="Nature">
        <title>The sunflower genome provides insights into oil metabolism, flowering and Asterid evolution.</title>
        <authorList>
            <person name="Badouin H."/>
            <person name="Gouzy J."/>
            <person name="Grassa C.J."/>
            <person name="Murat F."/>
            <person name="Staton S.E."/>
            <person name="Cottret L."/>
            <person name="Lelandais-Briere C."/>
            <person name="Owens G.L."/>
            <person name="Carrere S."/>
            <person name="Mayjonade B."/>
            <person name="Legrand L."/>
            <person name="Gill N."/>
            <person name="Kane N.C."/>
            <person name="Bowers J.E."/>
            <person name="Hubner S."/>
            <person name="Bellec A."/>
            <person name="Berard A."/>
            <person name="Berges H."/>
            <person name="Blanchet N."/>
            <person name="Boniface M.C."/>
            <person name="Brunel D."/>
            <person name="Catrice O."/>
            <person name="Chaidir N."/>
            <person name="Claudel C."/>
            <person name="Donnadieu C."/>
            <person name="Faraut T."/>
            <person name="Fievet G."/>
            <person name="Helmstetter N."/>
            <person name="King M."/>
            <person name="Knapp S.J."/>
            <person name="Lai Z."/>
            <person name="Le Paslier M.C."/>
            <person name="Lippi Y."/>
            <person name="Lorenzon L."/>
            <person name="Mandel J.R."/>
            <person name="Marage G."/>
            <person name="Marchand G."/>
            <person name="Marquand E."/>
            <person name="Bret-Mestries E."/>
            <person name="Morien E."/>
            <person name="Nambeesan S."/>
            <person name="Nguyen T."/>
            <person name="Pegot-Espagnet P."/>
            <person name="Pouilly N."/>
            <person name="Raftis F."/>
            <person name="Sallet E."/>
            <person name="Schiex T."/>
            <person name="Thomas J."/>
            <person name="Vandecasteele C."/>
            <person name="Vares D."/>
            <person name="Vear F."/>
            <person name="Vautrin S."/>
            <person name="Crespi M."/>
            <person name="Mangin B."/>
            <person name="Burke J.M."/>
            <person name="Salse J."/>
            <person name="Munos S."/>
            <person name="Vincourt P."/>
            <person name="Rieseberg L.H."/>
            <person name="Langlade N.B."/>
        </authorList>
    </citation>
    <scope>NUCLEOTIDE SEQUENCE</scope>
    <source>
        <tissue evidence="2">Leaves</tissue>
    </source>
</reference>
<protein>
    <submittedName>
        <fullName evidence="2">Uncharacterized protein</fullName>
    </submittedName>
</protein>
<gene>
    <name evidence="2" type="ORF">HanXRQr2_Chr16g0757521</name>
</gene>
<evidence type="ECO:0000313" key="2">
    <source>
        <dbReference type="EMBL" id="KAF5760788.1"/>
    </source>
</evidence>
<sequence>MMRSLYRPALSRCETEDELENHQIIMSIPSVELRDNGNSASQPVNWSLTSLIPDVMDLAVAYFPNGYASSAYDYEGFHRDTRRRRNNQPQIERSQLYLIR</sequence>
<evidence type="ECO:0000313" key="3">
    <source>
        <dbReference type="Proteomes" id="UP000215914"/>
    </source>
</evidence>
<dbReference type="Proteomes" id="UP000215914">
    <property type="component" value="Unassembled WGS sequence"/>
</dbReference>